<proteinExistence type="predicted"/>
<feature type="coiled-coil region" evidence="4">
    <location>
        <begin position="555"/>
        <end position="617"/>
    </location>
</feature>
<keyword evidence="2" id="KW-0547">Nucleotide-binding</keyword>
<dbReference type="InterPro" id="IPR017871">
    <property type="entry name" value="ABC_transporter-like_CS"/>
</dbReference>
<feature type="domain" description="ABC transporter" evidence="5">
    <location>
        <begin position="2"/>
        <end position="246"/>
    </location>
</feature>
<evidence type="ECO:0000313" key="6">
    <source>
        <dbReference type="EMBL" id="VAW63321.1"/>
    </source>
</evidence>
<dbReference type="AlphaFoldDB" id="A0A3B0X6G6"/>
<sequence length="635" mass="71538">MLTLSNLAIRRGTKLLFEHASFKVHRGNRVGITGANGCGKSSLFALILNKIHLDAGELTLPPATVIAQVAQETPAVGIPAMDYVLDGDQELRKVQQKLVVAEQANDGGQQAHCHGRLDEIDAYTAESRAGKLMLGLGFKAEQLQNPVSSFSGGWRMRLNLAQALMCRSDLLLLDEPTNHLDLDAVIWLEQWLLSYSGTLLLISHDRDFLDKVTSHIVHIEQQAVSLYTGNYSVFEKLRAERLALQQSQFEKQQREIEHIESFIRRFKAKASKAKQAQGRVKALERMELISAAHIDSPFNFSFYSPEKLPHPLMTLDEVCLGYGDVSILNGASLSLLPGDRIALLGHNGAGKSTLIKLLAGELELQSGRFEQSSELKTGYFAQHQLEQLDPEASALLHLQRMDEKLTEQQIRTYLGGFNFHGERVLEPVAPFSGGEKARLVLALLIYQKPNLLLLDEPTNHLDLEMRHALSMALQNYAGAMVLVSHDRHLLQSVTDQFLLVDKGKVEPFNGDLDHYRNWLLQGDEKPDSSNAAQAGEAGNARKVLRQQQAEKRKLLNPLKNKVERLELTMQELEQEVEQLENELAQPEIYQEENRQKMENLVRQRVQSNAQLKETEEEWLMKSEELDLLKIQLERV</sequence>
<dbReference type="GO" id="GO:0016887">
    <property type="term" value="F:ATP hydrolysis activity"/>
    <property type="evidence" value="ECO:0007669"/>
    <property type="project" value="InterPro"/>
</dbReference>
<dbReference type="InterPro" id="IPR003593">
    <property type="entry name" value="AAA+_ATPase"/>
</dbReference>
<reference evidence="6" key="1">
    <citation type="submission" date="2018-06" db="EMBL/GenBank/DDBJ databases">
        <authorList>
            <person name="Zhirakovskaya E."/>
        </authorList>
    </citation>
    <scope>NUCLEOTIDE SEQUENCE</scope>
</reference>
<dbReference type="SUPFAM" id="SSF52540">
    <property type="entry name" value="P-loop containing nucleoside triphosphate hydrolases"/>
    <property type="match status" value="2"/>
</dbReference>
<dbReference type="SMART" id="SM00382">
    <property type="entry name" value="AAA"/>
    <property type="match status" value="2"/>
</dbReference>
<dbReference type="InterPro" id="IPR032781">
    <property type="entry name" value="ABC_tran_Xtn"/>
</dbReference>
<dbReference type="PROSITE" id="PS00211">
    <property type="entry name" value="ABC_TRANSPORTER_1"/>
    <property type="match status" value="2"/>
</dbReference>
<keyword evidence="4" id="KW-0175">Coiled coil</keyword>
<dbReference type="GO" id="GO:0005524">
    <property type="term" value="F:ATP binding"/>
    <property type="evidence" value="ECO:0007669"/>
    <property type="project" value="UniProtKB-KW"/>
</dbReference>
<keyword evidence="1" id="KW-0677">Repeat</keyword>
<gene>
    <name evidence="6" type="ORF">MNBD_GAMMA09-533</name>
</gene>
<dbReference type="PANTHER" id="PTHR19211">
    <property type="entry name" value="ATP-BINDING TRANSPORT PROTEIN-RELATED"/>
    <property type="match status" value="1"/>
</dbReference>
<dbReference type="InterPro" id="IPR003439">
    <property type="entry name" value="ABC_transporter-like_ATP-bd"/>
</dbReference>
<keyword evidence="3" id="KW-0067">ATP-binding</keyword>
<evidence type="ECO:0000256" key="1">
    <source>
        <dbReference type="ARBA" id="ARBA00022737"/>
    </source>
</evidence>
<evidence type="ECO:0000256" key="2">
    <source>
        <dbReference type="ARBA" id="ARBA00022741"/>
    </source>
</evidence>
<evidence type="ECO:0000256" key="4">
    <source>
        <dbReference type="SAM" id="Coils"/>
    </source>
</evidence>
<dbReference type="CDD" id="cd03221">
    <property type="entry name" value="ABCF_EF-3"/>
    <property type="match status" value="2"/>
</dbReference>
<dbReference type="PROSITE" id="PS50893">
    <property type="entry name" value="ABC_TRANSPORTER_2"/>
    <property type="match status" value="2"/>
</dbReference>
<dbReference type="PANTHER" id="PTHR19211:SF14">
    <property type="entry name" value="ATP-BINDING CASSETTE SUB-FAMILY F MEMBER 1"/>
    <property type="match status" value="1"/>
</dbReference>
<protein>
    <submittedName>
        <fullName evidence="6">Bis-ABC ATPase YheS</fullName>
    </submittedName>
</protein>
<dbReference type="Gene3D" id="3.40.50.300">
    <property type="entry name" value="P-loop containing nucleotide triphosphate hydrolases"/>
    <property type="match status" value="2"/>
</dbReference>
<dbReference type="Pfam" id="PF12848">
    <property type="entry name" value="ABC_tran_Xtn"/>
    <property type="match status" value="1"/>
</dbReference>
<name>A0A3B0X6G6_9ZZZZ</name>
<dbReference type="InterPro" id="IPR050611">
    <property type="entry name" value="ABCF"/>
</dbReference>
<organism evidence="6">
    <name type="scientific">hydrothermal vent metagenome</name>
    <dbReference type="NCBI Taxonomy" id="652676"/>
    <lineage>
        <taxon>unclassified sequences</taxon>
        <taxon>metagenomes</taxon>
        <taxon>ecological metagenomes</taxon>
    </lineage>
</organism>
<dbReference type="InterPro" id="IPR037118">
    <property type="entry name" value="Val-tRNA_synth_C_sf"/>
</dbReference>
<dbReference type="EMBL" id="UOFI01000040">
    <property type="protein sequence ID" value="VAW63321.1"/>
    <property type="molecule type" value="Genomic_DNA"/>
</dbReference>
<dbReference type="Gene3D" id="1.10.287.380">
    <property type="entry name" value="Valyl-tRNA synthetase, C-terminal domain"/>
    <property type="match status" value="1"/>
</dbReference>
<evidence type="ECO:0000256" key="3">
    <source>
        <dbReference type="ARBA" id="ARBA00022840"/>
    </source>
</evidence>
<feature type="domain" description="ABC transporter" evidence="5">
    <location>
        <begin position="313"/>
        <end position="527"/>
    </location>
</feature>
<dbReference type="InterPro" id="IPR027417">
    <property type="entry name" value="P-loop_NTPase"/>
</dbReference>
<dbReference type="FunFam" id="3.40.50.300:FF:000011">
    <property type="entry name" value="Putative ABC transporter ATP-binding component"/>
    <property type="match status" value="1"/>
</dbReference>
<evidence type="ECO:0000259" key="5">
    <source>
        <dbReference type="PROSITE" id="PS50893"/>
    </source>
</evidence>
<accession>A0A3B0X6G6</accession>
<dbReference type="Pfam" id="PF00005">
    <property type="entry name" value="ABC_tran"/>
    <property type="match status" value="2"/>
</dbReference>
<dbReference type="FunFam" id="3.40.50.300:FF:002053">
    <property type="entry name" value="ABC transporter ATP-binding protein"/>
    <property type="match status" value="1"/>
</dbReference>